<dbReference type="PROSITE" id="PS00741">
    <property type="entry name" value="DH_1"/>
    <property type="match status" value="1"/>
</dbReference>
<dbReference type="InterPro" id="IPR035899">
    <property type="entry name" value="DBL_dom_sf"/>
</dbReference>
<evidence type="ECO:0000259" key="5">
    <source>
        <dbReference type="PROSITE" id="PS50219"/>
    </source>
</evidence>
<dbReference type="PROSITE" id="PS50003">
    <property type="entry name" value="PH_DOMAIN"/>
    <property type="match status" value="1"/>
</dbReference>
<dbReference type="Pfam" id="PF00621">
    <property type="entry name" value="RhoGEF"/>
    <property type="match status" value="1"/>
</dbReference>
<dbReference type="InterPro" id="IPR001331">
    <property type="entry name" value="GDS_CDC24_CS"/>
</dbReference>
<keyword evidence="7" id="KW-1185">Reference proteome</keyword>
<dbReference type="PANTHER" id="PTHR46572:SF1">
    <property type="entry name" value="RHO1 GUANINE NUCLEOTIDE EXCHANGE FACTOR TUS1"/>
    <property type="match status" value="1"/>
</dbReference>
<evidence type="ECO:0000313" key="7">
    <source>
        <dbReference type="Proteomes" id="UP000001194"/>
    </source>
</evidence>
<protein>
    <submittedName>
        <fullName evidence="6">Predicted protein</fullName>
    </submittedName>
</protein>
<evidence type="ECO:0000256" key="2">
    <source>
        <dbReference type="SAM" id="MobiDB-lite"/>
    </source>
</evidence>
<dbReference type="InterPro" id="IPR000219">
    <property type="entry name" value="DH_dom"/>
</dbReference>
<feature type="compositionally biased region" description="Polar residues" evidence="2">
    <location>
        <begin position="95"/>
        <end position="104"/>
    </location>
</feature>
<dbReference type="SMART" id="SM00325">
    <property type="entry name" value="RhoGEF"/>
    <property type="match status" value="1"/>
</dbReference>
<dbReference type="KEGG" id="lbc:LACBIDRAFT_312730"/>
<feature type="compositionally biased region" description="Polar residues" evidence="2">
    <location>
        <begin position="58"/>
        <end position="71"/>
    </location>
</feature>
<dbReference type="GO" id="GO:0005085">
    <property type="term" value="F:guanyl-nucleotide exchange factor activity"/>
    <property type="evidence" value="ECO:0007669"/>
    <property type="project" value="UniProtKB-KW"/>
</dbReference>
<feature type="region of interest" description="Disordered" evidence="2">
    <location>
        <begin position="1"/>
        <end position="22"/>
    </location>
</feature>
<proteinExistence type="predicted"/>
<dbReference type="HOGENOM" id="CLU_005275_0_0_1"/>
<dbReference type="GeneID" id="6084029"/>
<organism evidence="7">
    <name type="scientific">Laccaria bicolor (strain S238N-H82 / ATCC MYA-4686)</name>
    <name type="common">Bicoloured deceiver</name>
    <name type="synonym">Laccaria laccata var. bicolor</name>
    <dbReference type="NCBI Taxonomy" id="486041"/>
    <lineage>
        <taxon>Eukaryota</taxon>
        <taxon>Fungi</taxon>
        <taxon>Dikarya</taxon>
        <taxon>Basidiomycota</taxon>
        <taxon>Agaricomycotina</taxon>
        <taxon>Agaricomycetes</taxon>
        <taxon>Agaricomycetidae</taxon>
        <taxon>Agaricales</taxon>
        <taxon>Agaricineae</taxon>
        <taxon>Hydnangiaceae</taxon>
        <taxon>Laccaria</taxon>
    </lineage>
</organism>
<dbReference type="EMBL" id="DS547144">
    <property type="protein sequence ID" value="EDR00990.1"/>
    <property type="molecule type" value="Genomic_DNA"/>
</dbReference>
<name>B0DWU0_LACBS</name>
<dbReference type="PROSITE" id="PS50010">
    <property type="entry name" value="DH_2"/>
    <property type="match status" value="1"/>
</dbReference>
<feature type="domain" description="DH" evidence="4">
    <location>
        <begin position="246"/>
        <end position="441"/>
    </location>
</feature>
<dbReference type="SUPFAM" id="SSF50729">
    <property type="entry name" value="PH domain-like"/>
    <property type="match status" value="1"/>
</dbReference>
<evidence type="ECO:0000259" key="3">
    <source>
        <dbReference type="PROSITE" id="PS50003"/>
    </source>
</evidence>
<feature type="region of interest" description="Disordered" evidence="2">
    <location>
        <begin position="49"/>
        <end position="163"/>
    </location>
</feature>
<sequence>MHHNVDATDGHHRPHVSIAVGGHLPFGSRNPMHPSPARFPAYTFEVSPPAYEGDHSNPFDTQHAHASNTPLDNARPFIANARPHSANERHHRPSSRSTSFSAIGTPTMAFPEPQIYRSVSHKQSSRESTLQLPSTSRPQNHHHSQSDVGPTPSRSIGIHQDPSVASFGSTASSYYQNNDDYTYTSPVNEFFGDDTDNITRELSDFTLNSEEGLRRFQNGELAEADQQWHRLVPNEAIEALGKEEVQRQSVLFEVFTAEREYVADLEAVEEVFIAGLMKASPPIIPEPQLSGFIHEVFGNLHQILTHHQAMLAALFSRQRDQHPLIQSVADIVLDTTLKSDFRSAYEIYIKHYPLSESHHRQQLKKNRAYATFIESVSMDPRIRRRDLITFLSRPVTRLPRLNLLLEQILKRTDETNGHPDVETLPIILGILRDCIKSTQPGIEAAESKVKFLELCESLVYQKGEIIDMDLYDESRTLVYSGPVSRRARSETGFSSGGWTELNVALLDNFFLLTREEKRPNGSVKRLLMSRPIPLSFLRLGTFDSAPETRRERAEDGGILDSLRYQTVTLYPFTVYHASNLSTRRYTLYVTTEAFRKRWQSALVDAIGVNKVRQDSNMWFDPQKVSDNFLRVPGRRSEPAVRTSGRINSGVPFNYGGRRFIVVGCTSGIYLAIYGTEQFRKVLNDVNPASISALQTLGDKTFNKLVVHADASIFSYSLETIVRVGLGHAHPQTLEVVAERIGGSDNNILFCRHLHIGHRFLLVYASKRRLSTTLNLHVLEAIDTSKVIPSPTRTAATSIVSYRPYGDPGYVPKDAYDIVGLVKTIGICTHDGIVTVDPTNLALSDVAVVPDLQGANNNPAVATLKVNLEGAKPLGLVRVDANELLVVYDVLGCYINRRGQPTRRCGYIKWETKAVSYAHRQGHVLLFSPEFIEIRSATNGRIVQVIEGNDIRLLFSGPMTTKDDPIIFAMRGDKDDGGGVSEKIVALKETSEIAPVTPLSALVPAMWDEWDM</sequence>
<evidence type="ECO:0000313" key="6">
    <source>
        <dbReference type="EMBL" id="EDR00990.1"/>
    </source>
</evidence>
<feature type="compositionally biased region" description="Basic and acidic residues" evidence="2">
    <location>
        <begin position="1"/>
        <end position="11"/>
    </location>
</feature>
<gene>
    <name evidence="6" type="ORF">LACBIDRAFT_312730</name>
</gene>
<dbReference type="RefSeq" id="XP_001888385.1">
    <property type="nucleotide sequence ID" value="XM_001888350.1"/>
</dbReference>
<dbReference type="InterPro" id="IPR052233">
    <property type="entry name" value="Rho-type_GEFs"/>
</dbReference>
<evidence type="ECO:0000256" key="1">
    <source>
        <dbReference type="ARBA" id="ARBA00022658"/>
    </source>
</evidence>
<feature type="domain" description="PH" evidence="3">
    <location>
        <begin position="476"/>
        <end position="607"/>
    </location>
</feature>
<dbReference type="PANTHER" id="PTHR46572">
    <property type="entry name" value="RHO1 GDP-GTP EXCHANGE PROTEIN 1-RELATED"/>
    <property type="match status" value="1"/>
</dbReference>
<dbReference type="GO" id="GO:0035556">
    <property type="term" value="P:intracellular signal transduction"/>
    <property type="evidence" value="ECO:0007669"/>
    <property type="project" value="InterPro"/>
</dbReference>
<evidence type="ECO:0000259" key="4">
    <source>
        <dbReference type="PROSITE" id="PS50010"/>
    </source>
</evidence>
<dbReference type="InterPro" id="IPR001180">
    <property type="entry name" value="CNH_dom"/>
</dbReference>
<dbReference type="SMART" id="SM00233">
    <property type="entry name" value="PH"/>
    <property type="match status" value="1"/>
</dbReference>
<keyword evidence="1" id="KW-0344">Guanine-nucleotide releasing factor</keyword>
<feature type="compositionally biased region" description="Polar residues" evidence="2">
    <location>
        <begin position="126"/>
        <end position="138"/>
    </location>
</feature>
<feature type="domain" description="CNH" evidence="5">
    <location>
        <begin position="643"/>
        <end position="960"/>
    </location>
</feature>
<dbReference type="Pfam" id="PF00780">
    <property type="entry name" value="CNH"/>
    <property type="match status" value="1"/>
</dbReference>
<dbReference type="CDD" id="cd00160">
    <property type="entry name" value="RhoGEF"/>
    <property type="match status" value="1"/>
</dbReference>
<dbReference type="Gene3D" id="2.30.29.30">
    <property type="entry name" value="Pleckstrin-homology domain (PH domain)/Phosphotyrosine-binding domain (PTB)"/>
    <property type="match status" value="1"/>
</dbReference>
<accession>B0DWU0</accession>
<dbReference type="InParanoid" id="B0DWU0"/>
<dbReference type="AlphaFoldDB" id="B0DWU0"/>
<dbReference type="STRING" id="486041.B0DWU0"/>
<dbReference type="InterPro" id="IPR011993">
    <property type="entry name" value="PH-like_dom_sf"/>
</dbReference>
<dbReference type="PROSITE" id="PS50219">
    <property type="entry name" value="CNH"/>
    <property type="match status" value="1"/>
</dbReference>
<dbReference type="Proteomes" id="UP000001194">
    <property type="component" value="Unassembled WGS sequence"/>
</dbReference>
<dbReference type="OrthoDB" id="2272012at2759"/>
<dbReference type="SUPFAM" id="SSF48065">
    <property type="entry name" value="DBL homology domain (DH-domain)"/>
    <property type="match status" value="1"/>
</dbReference>
<dbReference type="Gene3D" id="1.20.900.10">
    <property type="entry name" value="Dbl homology (DH) domain"/>
    <property type="match status" value="1"/>
</dbReference>
<reference evidence="6 7" key="1">
    <citation type="journal article" date="2008" name="Nature">
        <title>The genome of Laccaria bicolor provides insights into mycorrhizal symbiosis.</title>
        <authorList>
            <person name="Martin F."/>
            <person name="Aerts A."/>
            <person name="Ahren D."/>
            <person name="Brun A."/>
            <person name="Danchin E.G.J."/>
            <person name="Duchaussoy F."/>
            <person name="Gibon J."/>
            <person name="Kohler A."/>
            <person name="Lindquist E."/>
            <person name="Pereda V."/>
            <person name="Salamov A."/>
            <person name="Shapiro H.J."/>
            <person name="Wuyts J."/>
            <person name="Blaudez D."/>
            <person name="Buee M."/>
            <person name="Brokstein P."/>
            <person name="Canbaeck B."/>
            <person name="Cohen D."/>
            <person name="Courty P.E."/>
            <person name="Coutinho P.M."/>
            <person name="Delaruelle C."/>
            <person name="Detter J.C."/>
            <person name="Deveau A."/>
            <person name="DiFazio S."/>
            <person name="Duplessis S."/>
            <person name="Fraissinet-Tachet L."/>
            <person name="Lucic E."/>
            <person name="Frey-Klett P."/>
            <person name="Fourrey C."/>
            <person name="Feussner I."/>
            <person name="Gay G."/>
            <person name="Grimwood J."/>
            <person name="Hoegger P.J."/>
            <person name="Jain P."/>
            <person name="Kilaru S."/>
            <person name="Labbe J."/>
            <person name="Lin Y.C."/>
            <person name="Legue V."/>
            <person name="Le Tacon F."/>
            <person name="Marmeisse R."/>
            <person name="Melayah D."/>
            <person name="Montanini B."/>
            <person name="Muratet M."/>
            <person name="Nehls U."/>
            <person name="Niculita-Hirzel H."/>
            <person name="Oudot-Le Secq M.P."/>
            <person name="Peter M."/>
            <person name="Quesneville H."/>
            <person name="Rajashekar B."/>
            <person name="Reich M."/>
            <person name="Rouhier N."/>
            <person name="Schmutz J."/>
            <person name="Yin T."/>
            <person name="Chalot M."/>
            <person name="Henrissat B."/>
            <person name="Kuees U."/>
            <person name="Lucas S."/>
            <person name="Van de Peer Y."/>
            <person name="Podila G.K."/>
            <person name="Polle A."/>
            <person name="Pukkila P.J."/>
            <person name="Richardson P.M."/>
            <person name="Rouze P."/>
            <person name="Sanders I.R."/>
            <person name="Stajich J.E."/>
            <person name="Tunlid A."/>
            <person name="Tuskan G."/>
            <person name="Grigoriev I.V."/>
        </authorList>
    </citation>
    <scope>NUCLEOTIDE SEQUENCE [LARGE SCALE GENOMIC DNA]</scope>
    <source>
        <strain evidence="7">S238N-H82 / ATCC MYA-4686</strain>
    </source>
</reference>
<dbReference type="InterPro" id="IPR001849">
    <property type="entry name" value="PH_domain"/>
</dbReference>